<reference evidence="2 3" key="1">
    <citation type="submission" date="2024-05" db="EMBL/GenBank/DDBJ databases">
        <title>Haplotype-resolved chromosome-level genome assembly of Huyou (Citrus changshanensis).</title>
        <authorList>
            <person name="Miao C."/>
            <person name="Chen W."/>
            <person name="Wu Y."/>
            <person name="Wang L."/>
            <person name="Zhao S."/>
            <person name="Grierson D."/>
            <person name="Xu C."/>
            <person name="Chen K."/>
        </authorList>
    </citation>
    <scope>NUCLEOTIDE SEQUENCE [LARGE SCALE GENOMIC DNA]</scope>
    <source>
        <strain evidence="2">01-14</strain>
        <tissue evidence="2">Leaf</tissue>
    </source>
</reference>
<evidence type="ECO:0000313" key="2">
    <source>
        <dbReference type="EMBL" id="KAK9221892.1"/>
    </source>
</evidence>
<organism evidence="2 3">
    <name type="scientific">Citrus x changshan-huyou</name>
    <dbReference type="NCBI Taxonomy" id="2935761"/>
    <lineage>
        <taxon>Eukaryota</taxon>
        <taxon>Viridiplantae</taxon>
        <taxon>Streptophyta</taxon>
        <taxon>Embryophyta</taxon>
        <taxon>Tracheophyta</taxon>
        <taxon>Spermatophyta</taxon>
        <taxon>Magnoliopsida</taxon>
        <taxon>eudicotyledons</taxon>
        <taxon>Gunneridae</taxon>
        <taxon>Pentapetalae</taxon>
        <taxon>rosids</taxon>
        <taxon>malvids</taxon>
        <taxon>Sapindales</taxon>
        <taxon>Rutaceae</taxon>
        <taxon>Aurantioideae</taxon>
        <taxon>Citrus</taxon>
    </lineage>
</organism>
<dbReference type="Proteomes" id="UP001428341">
    <property type="component" value="Unassembled WGS sequence"/>
</dbReference>
<dbReference type="EMBL" id="JBCGBO010000002">
    <property type="protein sequence ID" value="KAK9221892.1"/>
    <property type="molecule type" value="Genomic_DNA"/>
</dbReference>
<comment type="caution">
    <text evidence="2">The sequence shown here is derived from an EMBL/GenBank/DDBJ whole genome shotgun (WGS) entry which is preliminary data.</text>
</comment>
<feature type="region of interest" description="Disordered" evidence="1">
    <location>
        <begin position="76"/>
        <end position="95"/>
    </location>
</feature>
<keyword evidence="3" id="KW-1185">Reference proteome</keyword>
<protein>
    <submittedName>
        <fullName evidence="2">Uncharacterized protein</fullName>
    </submittedName>
</protein>
<sequence>MNVSLVPLRMIDRLIRVSAILFLLCTSTCIFQPVAKTEDSDHQRSKHKKEGKRRDDNFGRWVVVLSCGYMNTDCNKENGDEAKEDDGVDKDGSTTGLHVRKLHNSAFGRQLEQQPWRQQHKQHCGYYYRPPIRHVPIKWLRV</sequence>
<name>A0AAP0QX03_9ROSI</name>
<accession>A0AAP0QX03</accession>
<evidence type="ECO:0000256" key="1">
    <source>
        <dbReference type="SAM" id="MobiDB-lite"/>
    </source>
</evidence>
<evidence type="ECO:0000313" key="3">
    <source>
        <dbReference type="Proteomes" id="UP001428341"/>
    </source>
</evidence>
<proteinExistence type="predicted"/>
<dbReference type="AlphaFoldDB" id="A0AAP0QX03"/>
<gene>
    <name evidence="2" type="ORF">WN944_010323</name>
</gene>